<organism evidence="3 4">
    <name type="scientific">Spinacia oleracea</name>
    <name type="common">Spinach</name>
    <dbReference type="NCBI Taxonomy" id="3562"/>
    <lineage>
        <taxon>Eukaryota</taxon>
        <taxon>Viridiplantae</taxon>
        <taxon>Streptophyta</taxon>
        <taxon>Embryophyta</taxon>
        <taxon>Tracheophyta</taxon>
        <taxon>Spermatophyta</taxon>
        <taxon>Magnoliopsida</taxon>
        <taxon>eudicotyledons</taxon>
        <taxon>Gunneridae</taxon>
        <taxon>Pentapetalae</taxon>
        <taxon>Caryophyllales</taxon>
        <taxon>Chenopodiaceae</taxon>
        <taxon>Chenopodioideae</taxon>
        <taxon>Anserineae</taxon>
        <taxon>Spinacia</taxon>
    </lineage>
</organism>
<feature type="domain" description="Reverse transcriptase" evidence="2">
    <location>
        <begin position="343"/>
        <end position="610"/>
    </location>
</feature>
<accession>A0A9R0IC72</accession>
<dbReference type="RefSeq" id="XP_021845434.1">
    <property type="nucleotide sequence ID" value="XM_021989742.1"/>
</dbReference>
<dbReference type="Pfam" id="PF13966">
    <property type="entry name" value="zf-RVT"/>
    <property type="match status" value="1"/>
</dbReference>
<dbReference type="OrthoDB" id="428918at2759"/>
<evidence type="ECO:0000313" key="3">
    <source>
        <dbReference type="Proteomes" id="UP000813463"/>
    </source>
</evidence>
<protein>
    <recommendedName>
        <fullName evidence="2">Reverse transcriptase domain-containing protein</fullName>
    </recommendedName>
</protein>
<dbReference type="SUPFAM" id="SSF56672">
    <property type="entry name" value="DNA/RNA polymerases"/>
    <property type="match status" value="1"/>
</dbReference>
<dbReference type="GeneID" id="110785307"/>
<keyword evidence="3" id="KW-1185">Reference proteome</keyword>
<feature type="compositionally biased region" description="Basic and acidic residues" evidence="1">
    <location>
        <begin position="12"/>
        <end position="23"/>
    </location>
</feature>
<evidence type="ECO:0000313" key="4">
    <source>
        <dbReference type="RefSeq" id="XP_021845434.1"/>
    </source>
</evidence>
<dbReference type="KEGG" id="soe:110785307"/>
<dbReference type="Gene3D" id="3.60.10.10">
    <property type="entry name" value="Endonuclease/exonuclease/phosphatase"/>
    <property type="match status" value="1"/>
</dbReference>
<dbReference type="InterPro" id="IPR000477">
    <property type="entry name" value="RT_dom"/>
</dbReference>
<dbReference type="InterPro" id="IPR043502">
    <property type="entry name" value="DNA/RNA_pol_sf"/>
</dbReference>
<proteinExistence type="predicted"/>
<reference evidence="3" key="1">
    <citation type="journal article" date="2021" name="Nat. Commun.">
        <title>Genomic analyses provide insights into spinach domestication and the genetic basis of agronomic traits.</title>
        <authorList>
            <person name="Cai X."/>
            <person name="Sun X."/>
            <person name="Xu C."/>
            <person name="Sun H."/>
            <person name="Wang X."/>
            <person name="Ge C."/>
            <person name="Zhang Z."/>
            <person name="Wang Q."/>
            <person name="Fei Z."/>
            <person name="Jiao C."/>
            <person name="Wang Q."/>
        </authorList>
    </citation>
    <scope>NUCLEOTIDE SEQUENCE [LARGE SCALE GENOMIC DNA]</scope>
    <source>
        <strain evidence="3">cv. Varoflay</strain>
    </source>
</reference>
<dbReference type="AlphaFoldDB" id="A0A9R0IC72"/>
<dbReference type="Proteomes" id="UP000813463">
    <property type="component" value="Chromosome 6"/>
</dbReference>
<name>A0A9R0IC72_SPIOL</name>
<dbReference type="SUPFAM" id="SSF56219">
    <property type="entry name" value="DNase I-like"/>
    <property type="match status" value="1"/>
</dbReference>
<dbReference type="InterPro" id="IPR036691">
    <property type="entry name" value="Endo/exonu/phosph_ase_sf"/>
</dbReference>
<dbReference type="PANTHER" id="PTHR33116:SF86">
    <property type="entry name" value="REVERSE TRANSCRIPTASE DOMAIN-CONTAINING PROTEIN"/>
    <property type="match status" value="1"/>
</dbReference>
<feature type="region of interest" description="Disordered" evidence="1">
    <location>
        <begin position="1"/>
        <end position="23"/>
    </location>
</feature>
<dbReference type="PANTHER" id="PTHR33116">
    <property type="entry name" value="REVERSE TRANSCRIPTASE ZINC-BINDING DOMAIN-CONTAINING PROTEIN-RELATED-RELATED"/>
    <property type="match status" value="1"/>
</dbReference>
<reference evidence="4" key="2">
    <citation type="submission" date="2025-08" db="UniProtKB">
        <authorList>
            <consortium name="RefSeq"/>
        </authorList>
    </citation>
    <scope>IDENTIFICATION</scope>
    <source>
        <tissue evidence="4">Leaf</tissue>
    </source>
</reference>
<gene>
    <name evidence="4" type="primary">LOC110785307</name>
</gene>
<evidence type="ECO:0000256" key="1">
    <source>
        <dbReference type="SAM" id="MobiDB-lite"/>
    </source>
</evidence>
<dbReference type="CDD" id="cd01650">
    <property type="entry name" value="RT_nLTR_like"/>
    <property type="match status" value="1"/>
</dbReference>
<dbReference type="PROSITE" id="PS50878">
    <property type="entry name" value="RT_POL"/>
    <property type="match status" value="1"/>
</dbReference>
<evidence type="ECO:0000259" key="2">
    <source>
        <dbReference type="PROSITE" id="PS50878"/>
    </source>
</evidence>
<sequence length="1097" mass="124868">MFGDFNEILGPSEKEGGASRGERQMDAFREAIDECRMRDMGFRGSVFTWQRGTSPQTVVRERLDRFLANVGWYDAFPKSEVLHLARYRSDHLPLLANTDYDRGRRCEERAFKFESLWLSKEECGEVVAGAWNEQVGGSMVARIERCAAALSKWASTTFGSIKQQIKNAEKELRTLQTMCPDVNILEKCGELSSRLDELHKLEESYWFARARANELRDGDKNTKYFHHKASQRKKRNFIKGLNDKNGIWHTGNEKVQLIVEDYFQRLFTTDVPHDFEEALAGMSSLVTSEMNVILDAEPTAAEIKDALFQMHPNKAPGPDGMHALFFQKFWHVVGDDVVLFVKGWWRGNVELDMVNKTCIVLIPKCNNPTNMSEFRPISLCNVLYKIISKTMAIKLKPFLSSIVSIQQSAFVPNRHNALVAFEVFHAMKRRGEGKDGTVALKLDMMKAYDRVEWSFLEHVMFKKGFSSEWIRRVMDCLSSVSFSFKINGQISGSVIPTRGLRQGDPISPYLFLLCADAFSTLISKAAEEKLIHGARVCKGAPRISHLFFADDSILFAKANLQECSKVAEIINIYEKASGQKVNLSKTEVAFSKCVSLERREEIVVTLGVREVVRHEKYLGLPTIIGRSKKAIFAGLKERVWKKLNGWKEKLLSRPGKEVLIKAVAQEIPIYMMSVFRIPDGLIDELHALIARFWWGSTDTSRKMHWHKWESMCLPKAMGGLGFRDLCCFNQTLLAKQAWRLYNDKDSLLYAVLKARYFKNDEFIEARRGYNPSYTWRSIWGAKALLLDGLKWRVGNGVNISVWDECWLPGNSASIVPTPNLNCDPNLKVAAFIDTGKGGWDETMVRETFNAGDSELILSIPISDFLPQDMRYWWPTKHGTYTVKSGYWLAQLGHRRTWSLFFGEAEDKLWQQVWKVKGPLKLCHFIWRACKGSLVVKERLQARHVVTDAVCAVCGNANETILHALFECEATEDIWRHSEFKELILDAPATNFGERFVWFTGKVNNDELQRFCTLAWAGWFCRNEKVHSGTTLVPSQVAANFVKLVHDYQEYAQSVFKPCTGSAVGMGTGGWRCPNEGWVKVNTDAHIGVEDVGLGVAM</sequence>
<dbReference type="Pfam" id="PF00078">
    <property type="entry name" value="RVT_1"/>
    <property type="match status" value="1"/>
</dbReference>
<dbReference type="InterPro" id="IPR026960">
    <property type="entry name" value="RVT-Znf"/>
</dbReference>